<evidence type="ECO:0000256" key="6">
    <source>
        <dbReference type="HAMAP-Rule" id="MF_01392"/>
    </source>
</evidence>
<dbReference type="GO" id="GO:0042651">
    <property type="term" value="C:thylakoid membrane"/>
    <property type="evidence" value="ECO:0007669"/>
    <property type="project" value="UniProtKB-UniRule"/>
</dbReference>
<feature type="transmembrane region" description="Helical" evidence="7">
    <location>
        <begin position="12"/>
        <end position="37"/>
    </location>
</feature>
<evidence type="ECO:0000256" key="7">
    <source>
        <dbReference type="SAM" id="Phobius"/>
    </source>
</evidence>
<gene>
    <name evidence="9" type="primary">ycf44</name>
    <name evidence="6" type="synonym">ccs1</name>
    <name evidence="6" type="synonym">ccsB</name>
    <name evidence="9" type="ORF">Psor_021</name>
</gene>
<dbReference type="EMBL" id="KX284720">
    <property type="protein sequence ID" value="AOM66496.1"/>
    <property type="molecule type" value="Genomic_DNA"/>
</dbReference>
<dbReference type="Pfam" id="PF05140">
    <property type="entry name" value="ResB"/>
    <property type="match status" value="2"/>
</dbReference>
<feature type="transmembrane region" description="Helical" evidence="7">
    <location>
        <begin position="74"/>
        <end position="92"/>
    </location>
</feature>
<dbReference type="GO" id="GO:0017004">
    <property type="term" value="P:cytochrome complex assembly"/>
    <property type="evidence" value="ECO:0007669"/>
    <property type="project" value="UniProtKB-UniRule"/>
</dbReference>
<feature type="domain" description="ResB-like" evidence="8">
    <location>
        <begin position="18"/>
        <end position="283"/>
    </location>
</feature>
<evidence type="ECO:0000313" key="9">
    <source>
        <dbReference type="EMBL" id="AOM66496.1"/>
    </source>
</evidence>
<keyword evidence="2 6" id="KW-0812">Transmembrane</keyword>
<accession>A0A1C9CDN5</accession>
<evidence type="ECO:0000256" key="2">
    <source>
        <dbReference type="ARBA" id="ARBA00022692"/>
    </source>
</evidence>
<comment type="subunit">
    <text evidence="6">May interact with CcsA.</text>
</comment>
<dbReference type="PANTHER" id="PTHR31566">
    <property type="entry name" value="CYTOCHROME C BIOGENESIS PROTEIN CCS1, CHLOROPLASTIC"/>
    <property type="match status" value="1"/>
</dbReference>
<evidence type="ECO:0000259" key="8">
    <source>
        <dbReference type="Pfam" id="PF05140"/>
    </source>
</evidence>
<keyword evidence="9" id="KW-0934">Plastid</keyword>
<dbReference type="RefSeq" id="YP_009297153.1">
    <property type="nucleotide sequence ID" value="NC_031175.1"/>
</dbReference>
<dbReference type="HAMAP" id="MF_01392">
    <property type="entry name" value="CytC_Ccs1"/>
    <property type="match status" value="1"/>
</dbReference>
<dbReference type="GeneID" id="29073633"/>
<feature type="transmembrane region" description="Helical" evidence="7">
    <location>
        <begin position="367"/>
        <end position="386"/>
    </location>
</feature>
<organism evidence="9">
    <name type="scientific">Porphyridium sordidum</name>
    <name type="common">Red alga</name>
    <dbReference type="NCBI Taxonomy" id="28024"/>
    <lineage>
        <taxon>Eukaryota</taxon>
        <taxon>Rhodophyta</taxon>
        <taxon>Bangiophyceae</taxon>
        <taxon>Porphyridiales</taxon>
        <taxon>Porphyridiaceae</taxon>
        <taxon>Porphyridium</taxon>
    </lineage>
</organism>
<keyword evidence="3 6" id="KW-0201">Cytochrome c-type biogenesis</keyword>
<feature type="transmembrane region" description="Helical" evidence="7">
    <location>
        <begin position="154"/>
        <end position="179"/>
    </location>
</feature>
<evidence type="ECO:0000256" key="3">
    <source>
        <dbReference type="ARBA" id="ARBA00022748"/>
    </source>
</evidence>
<evidence type="ECO:0000256" key="5">
    <source>
        <dbReference type="ARBA" id="ARBA00023136"/>
    </source>
</evidence>
<sequence>MRYQKKIWSILKYLANLQLAIILLIFIASSSILGTVIEQNQPLEFYQVNYPSSKVLSWNLITILGLNHIFFTKWFIILIAIFALSITICTFTRQLPILKLSKKLYFFSIEKILKRKKGYVSENFKYYSNYLFYLGVNNYGIFISKNKIYAYKGIIGRFAPIIVHGSMLFILSGAFLGFLNGYTAQEMIPEHEYAHIQNLTASGVFAKVPQNLLIQVENFKIDYSPNGVPSQYYSNITLFENTKIVFKDLIYVNKPLKYKDLFVYQTDWDINGIRLLFNNQPVQIPMSSKLIANNQKAWVGSLSINDNTYNFVMRQLNESILLYDQNGNFVKNLPFNTEFEINGNQLKIIHTLVSSGLQIKSDPGIPIVYFGFLLLIISSLSSYVSFSQIWVAKTKEKIATTGTTNRSVLEFERDFYLIIQKILKEKLPSKI</sequence>
<comment type="subcellular location">
    <subcellularLocation>
        <location evidence="6">Cellular thylakoid membrane</location>
        <topology evidence="6">Multi-pass membrane protein</topology>
    </subcellularLocation>
    <subcellularLocation>
        <location evidence="1">Membrane</location>
        <topology evidence="1">Multi-pass membrane protein</topology>
    </subcellularLocation>
</comment>
<geneLocation type="plastid" evidence="9"/>
<comment type="similarity">
    <text evidence="6">Belongs to the Ccs1/CcsB family.</text>
</comment>
<keyword evidence="5 6" id="KW-0472">Membrane</keyword>
<evidence type="ECO:0000256" key="4">
    <source>
        <dbReference type="ARBA" id="ARBA00022989"/>
    </source>
</evidence>
<dbReference type="AlphaFoldDB" id="A0A1C9CDN5"/>
<keyword evidence="6" id="KW-0793">Thylakoid</keyword>
<evidence type="ECO:0000256" key="1">
    <source>
        <dbReference type="ARBA" id="ARBA00004141"/>
    </source>
</evidence>
<proteinExistence type="inferred from homology"/>
<keyword evidence="4 6" id="KW-1133">Transmembrane helix</keyword>
<dbReference type="PANTHER" id="PTHR31566:SF0">
    <property type="entry name" value="CYTOCHROME C BIOGENESIS PROTEIN CCS1, CHLOROPLASTIC"/>
    <property type="match status" value="1"/>
</dbReference>
<feature type="domain" description="ResB-like" evidence="8">
    <location>
        <begin position="346"/>
        <end position="415"/>
    </location>
</feature>
<protein>
    <recommendedName>
        <fullName evidence="6">Cytochrome c biogenesis protein CcsB</fullName>
    </recommendedName>
</protein>
<dbReference type="InterPro" id="IPR007816">
    <property type="entry name" value="ResB-like_domain"/>
</dbReference>
<dbReference type="InterPro" id="IPR023494">
    <property type="entry name" value="Cyt_c_bgen_Ccs1/CcsB/ResB"/>
</dbReference>
<comment type="function">
    <text evidence="6">Required during biogenesis of c-type cytochromes (cytochrome c6 and cytochrome f) at the step of heme attachment.</text>
</comment>
<name>A0A1C9CDN5_PORSO</name>
<reference evidence="9" key="1">
    <citation type="journal article" date="2016" name="BMC Biol.">
        <title>Parallel evolution of highly conserved plastid genome architecture in red seaweeds and seed plants.</title>
        <authorList>
            <person name="Lee J."/>
            <person name="Cho C.H."/>
            <person name="Park S.I."/>
            <person name="Choi J.W."/>
            <person name="Song H.S."/>
            <person name="West J.A."/>
            <person name="Bhattacharya D."/>
            <person name="Yoon H.S."/>
        </authorList>
    </citation>
    <scope>NUCLEOTIDE SEQUENCE</scope>
</reference>